<feature type="domain" description="FlgD Tudor-like" evidence="8">
    <location>
        <begin position="154"/>
        <end position="290"/>
    </location>
</feature>
<evidence type="ECO:0000256" key="4">
    <source>
        <dbReference type="ARBA" id="ARBA00024746"/>
    </source>
</evidence>
<dbReference type="Pfam" id="PF13861">
    <property type="entry name" value="FLgD_tudor"/>
    <property type="match status" value="1"/>
</dbReference>
<dbReference type="STRING" id="349124.Hhal_0518"/>
<dbReference type="InterPro" id="IPR025965">
    <property type="entry name" value="FlgD/Vpr_Ig-like"/>
</dbReference>
<feature type="region of interest" description="Disordered" evidence="6">
    <location>
        <begin position="1"/>
        <end position="97"/>
    </location>
</feature>
<accession>A1WUE3</accession>
<dbReference type="InterPro" id="IPR005648">
    <property type="entry name" value="FlgD"/>
</dbReference>
<feature type="domain" description="FlgD/Vpr Ig-like" evidence="7">
    <location>
        <begin position="178"/>
        <end position="248"/>
    </location>
</feature>
<dbReference type="Gene3D" id="2.30.30.910">
    <property type="match status" value="1"/>
</dbReference>
<dbReference type="eggNOG" id="COG1843">
    <property type="taxonomic scope" value="Bacteria"/>
</dbReference>
<keyword evidence="3 5" id="KW-1005">Bacterial flagellum biogenesis</keyword>
<dbReference type="Gene3D" id="2.60.40.4070">
    <property type="match status" value="1"/>
</dbReference>
<reference evidence="9 10" key="2">
    <citation type="journal article" date="2013" name="Stand. Genomic Sci.">
        <title>Complete genome sequence of Halorhodospira halophila SL1.</title>
        <authorList>
            <person name="Challacombe J.F."/>
            <person name="Majid S."/>
            <person name="Deole R."/>
            <person name="Brettin T.S."/>
            <person name="Bruce D."/>
            <person name="Delano S.F."/>
            <person name="Detter J.C."/>
            <person name="Gleasner C.D."/>
            <person name="Han C.S."/>
            <person name="Misra M."/>
            <person name="Reitenga K.G."/>
            <person name="Mikhailova N."/>
            <person name="Woyke T."/>
            <person name="Pitluck S."/>
            <person name="Nolan M."/>
            <person name="Land M.L."/>
            <person name="Saunders E."/>
            <person name="Tapia R."/>
            <person name="Lapidus A."/>
            <person name="Ivanova N."/>
            <person name="Hoff W.D."/>
        </authorList>
    </citation>
    <scope>NUCLEOTIDE SEQUENCE [LARGE SCALE GENOMIC DNA]</scope>
    <source>
        <strain evidence="10">DSM 244 / SL1</strain>
    </source>
</reference>
<evidence type="ECO:0000256" key="3">
    <source>
        <dbReference type="ARBA" id="ARBA00022795"/>
    </source>
</evidence>
<evidence type="ECO:0000256" key="6">
    <source>
        <dbReference type="SAM" id="MobiDB-lite"/>
    </source>
</evidence>
<protein>
    <recommendedName>
        <fullName evidence="2 5">Basal-body rod modification protein FlgD</fullName>
    </recommendedName>
</protein>
<evidence type="ECO:0000259" key="7">
    <source>
        <dbReference type="Pfam" id="PF13860"/>
    </source>
</evidence>
<proteinExistence type="inferred from homology"/>
<evidence type="ECO:0000313" key="10">
    <source>
        <dbReference type="Proteomes" id="UP000000647"/>
    </source>
</evidence>
<dbReference type="OrthoDB" id="9785233at2"/>
<gene>
    <name evidence="9" type="ordered locus">Hhal_0518</name>
</gene>
<keyword evidence="9" id="KW-0282">Flagellum</keyword>
<dbReference type="GO" id="GO:0044781">
    <property type="term" value="P:bacterial-type flagellum organization"/>
    <property type="evidence" value="ECO:0007669"/>
    <property type="project" value="UniProtKB-UniRule"/>
</dbReference>
<dbReference type="Pfam" id="PF03963">
    <property type="entry name" value="FlgD"/>
    <property type="match status" value="1"/>
</dbReference>
<dbReference type="HOGENOM" id="CLU_047535_0_2_6"/>
<sequence>MLDPSQLMGGAAGGGQKAPKPPSAGDSGAAGKQGGGGPAEGVQAAQKAAEKPVGSGLSGGLSGGDRAESAAKSGYEALPEDLRSIPEDKDEGDPQSIGHEDFLELMMVQLQNQDPTDPQDTEQMMGQIAQFTTASGIEQLQSDFREFFEHMRSDQSLRASQLVGREVVTESRQAYLPEDGEMEALLQLERSAPNLTVEIENAAGERVHREQLGEMEEGEHPFAWDGTNNDGQRLPQGTYQVNAYVEDGDEREPVPTLVGAPVTSVSVGMDGRPPELSVAGLGEMSLSDVKRIR</sequence>
<comment type="similarity">
    <text evidence="1 5">Belongs to the FlgD family.</text>
</comment>
<dbReference type="RefSeq" id="WP_011813328.1">
    <property type="nucleotide sequence ID" value="NC_008789.1"/>
</dbReference>
<dbReference type="InterPro" id="IPR025963">
    <property type="entry name" value="FLgD_Tudor"/>
</dbReference>
<name>A1WUE3_HALHL</name>
<evidence type="ECO:0000313" key="9">
    <source>
        <dbReference type="EMBL" id="ABM61305.1"/>
    </source>
</evidence>
<dbReference type="Pfam" id="PF13860">
    <property type="entry name" value="FlgD_ig"/>
    <property type="match status" value="1"/>
</dbReference>
<dbReference type="EMBL" id="CP000544">
    <property type="protein sequence ID" value="ABM61305.1"/>
    <property type="molecule type" value="Genomic_DNA"/>
</dbReference>
<dbReference type="KEGG" id="hha:Hhal_0518"/>
<organism evidence="9 10">
    <name type="scientific">Halorhodospira halophila (strain DSM 244 / SL1)</name>
    <name type="common">Ectothiorhodospira halophila (strain DSM 244 / SL1)</name>
    <dbReference type="NCBI Taxonomy" id="349124"/>
    <lineage>
        <taxon>Bacteria</taxon>
        <taxon>Pseudomonadati</taxon>
        <taxon>Pseudomonadota</taxon>
        <taxon>Gammaproteobacteria</taxon>
        <taxon>Chromatiales</taxon>
        <taxon>Ectothiorhodospiraceae</taxon>
        <taxon>Halorhodospira</taxon>
    </lineage>
</organism>
<comment type="function">
    <text evidence="4 5">Required for flagellar hook formation. May act as a scaffolding protein.</text>
</comment>
<evidence type="ECO:0000259" key="8">
    <source>
        <dbReference type="Pfam" id="PF13861"/>
    </source>
</evidence>
<keyword evidence="10" id="KW-1185">Reference proteome</keyword>
<keyword evidence="9" id="KW-0969">Cilium</keyword>
<evidence type="ECO:0000256" key="1">
    <source>
        <dbReference type="ARBA" id="ARBA00010577"/>
    </source>
</evidence>
<reference evidence="10" key="1">
    <citation type="submission" date="2006-12" db="EMBL/GenBank/DDBJ databases">
        <title>Complete sequence of Halorhodospira halophila SL1.</title>
        <authorList>
            <consortium name="US DOE Joint Genome Institute"/>
            <person name="Copeland A."/>
            <person name="Lucas S."/>
            <person name="Lapidus A."/>
            <person name="Barry K."/>
            <person name="Detter J.C."/>
            <person name="Glavina del Rio T."/>
            <person name="Hammon N."/>
            <person name="Israni S."/>
            <person name="Dalin E."/>
            <person name="Tice H."/>
            <person name="Pitluck S."/>
            <person name="Saunders E."/>
            <person name="Brettin T."/>
            <person name="Bruce D."/>
            <person name="Han C."/>
            <person name="Tapia R."/>
            <person name="Schmutz J."/>
            <person name="Larimer F."/>
            <person name="Land M."/>
            <person name="Hauser L."/>
            <person name="Kyrpides N."/>
            <person name="Mikhailova N."/>
            <person name="Hoff W."/>
            <person name="Richardson P."/>
        </authorList>
    </citation>
    <scope>NUCLEOTIDE SEQUENCE [LARGE SCALE GENOMIC DNA]</scope>
    <source>
        <strain evidence="10">DSM 244 / SL1</strain>
    </source>
</reference>
<evidence type="ECO:0000256" key="5">
    <source>
        <dbReference type="RuleBase" id="RU362076"/>
    </source>
</evidence>
<keyword evidence="9" id="KW-0966">Cell projection</keyword>
<dbReference type="Proteomes" id="UP000000647">
    <property type="component" value="Chromosome"/>
</dbReference>
<dbReference type="AlphaFoldDB" id="A1WUE3"/>
<evidence type="ECO:0000256" key="2">
    <source>
        <dbReference type="ARBA" id="ARBA00016013"/>
    </source>
</evidence>